<gene>
    <name evidence="3" type="ORF">SM757_26070</name>
</gene>
<organism evidence="3 4">
    <name type="scientific">Azohydromonas lata</name>
    <dbReference type="NCBI Taxonomy" id="45677"/>
    <lineage>
        <taxon>Bacteria</taxon>
        <taxon>Pseudomonadati</taxon>
        <taxon>Pseudomonadota</taxon>
        <taxon>Betaproteobacteria</taxon>
        <taxon>Burkholderiales</taxon>
        <taxon>Sphaerotilaceae</taxon>
        <taxon>Azohydromonas</taxon>
    </lineage>
</organism>
<dbReference type="Gene3D" id="3.30.930.10">
    <property type="entry name" value="Bira Bifunctional Protein, Domain 2"/>
    <property type="match status" value="1"/>
</dbReference>
<keyword evidence="4" id="KW-1185">Reference proteome</keyword>
<protein>
    <submittedName>
        <fullName evidence="3">Lipoate--protein ligase family protein</fullName>
    </submittedName>
</protein>
<dbReference type="Proteomes" id="UP001293718">
    <property type="component" value="Unassembled WGS sequence"/>
</dbReference>
<dbReference type="RefSeq" id="WP_322467625.1">
    <property type="nucleotide sequence ID" value="NZ_JAXOJX010000057.1"/>
</dbReference>
<dbReference type="EMBL" id="JAXOJX010000057">
    <property type="protein sequence ID" value="MDZ5460052.1"/>
    <property type="molecule type" value="Genomic_DNA"/>
</dbReference>
<evidence type="ECO:0000259" key="2">
    <source>
        <dbReference type="PROSITE" id="PS51733"/>
    </source>
</evidence>
<dbReference type="InterPro" id="IPR050664">
    <property type="entry name" value="Octanoyltrans_LipM/LipL"/>
</dbReference>
<sequence length="253" mass="26592">MWAAEGTALPEAAGGPPRPGFALLPTAGTQDDLALEQRLLDQAAEGGAFAAVWECHPALVVPPTYRRFERFEALCERSAAEGWPVAVRRSGGGLVPQGPGMVNLSLAWRTPARLSDAMEPVYLGLCALLQHAFDGFGVQARAQAVEGSFCDGRFNLALDGRKAVGTAQYWKRISATEHVVLAHACVLVEADLALLVHRANAFEARLGSDKQYSVDAVANLADCASAAPTAPALSACSFSQRLAQAAAQAPLPC</sequence>
<dbReference type="Pfam" id="PF21948">
    <property type="entry name" value="LplA-B_cat"/>
    <property type="match status" value="1"/>
</dbReference>
<keyword evidence="3" id="KW-0436">Ligase</keyword>
<dbReference type="InterPro" id="IPR004143">
    <property type="entry name" value="BPL_LPL_catalytic"/>
</dbReference>
<accession>A0ABU5IMB9</accession>
<comment type="caution">
    <text evidence="3">The sequence shown here is derived from an EMBL/GenBank/DDBJ whole genome shotgun (WGS) entry which is preliminary data.</text>
</comment>
<dbReference type="PANTHER" id="PTHR43679:SF2">
    <property type="entry name" value="OCTANOYL-[GCVH]:PROTEIN N-OCTANOYLTRANSFERASE"/>
    <property type="match status" value="1"/>
</dbReference>
<proteinExistence type="predicted"/>
<dbReference type="PANTHER" id="PTHR43679">
    <property type="entry name" value="OCTANOYLTRANSFERASE LIPM-RELATED"/>
    <property type="match status" value="1"/>
</dbReference>
<feature type="domain" description="BPL/LPL catalytic" evidence="2">
    <location>
        <begin position="44"/>
        <end position="233"/>
    </location>
</feature>
<dbReference type="GO" id="GO:0016874">
    <property type="term" value="F:ligase activity"/>
    <property type="evidence" value="ECO:0007669"/>
    <property type="project" value="UniProtKB-KW"/>
</dbReference>
<name>A0ABU5IMB9_9BURK</name>
<reference evidence="3 4" key="1">
    <citation type="submission" date="2023-11" db="EMBL/GenBank/DDBJ databases">
        <title>Draft genome of Azohydromonas lata strain H1 (DSM1123), a polyhydroxyalkanoate producer.</title>
        <authorList>
            <person name="Traversa D."/>
            <person name="D'Addabbo P."/>
            <person name="Pazzani C."/>
            <person name="Manzari C."/>
            <person name="Chiara M."/>
            <person name="Scrascia M."/>
        </authorList>
    </citation>
    <scope>NUCLEOTIDE SEQUENCE [LARGE SCALE GENOMIC DNA]</scope>
    <source>
        <strain evidence="3 4">H1</strain>
    </source>
</reference>
<feature type="region of interest" description="Disordered" evidence="1">
    <location>
        <begin position="1"/>
        <end position="21"/>
    </location>
</feature>
<dbReference type="InterPro" id="IPR045864">
    <property type="entry name" value="aa-tRNA-synth_II/BPL/LPL"/>
</dbReference>
<evidence type="ECO:0000313" key="4">
    <source>
        <dbReference type="Proteomes" id="UP001293718"/>
    </source>
</evidence>
<dbReference type="PROSITE" id="PS51733">
    <property type="entry name" value="BPL_LPL_CATALYTIC"/>
    <property type="match status" value="1"/>
</dbReference>
<evidence type="ECO:0000313" key="3">
    <source>
        <dbReference type="EMBL" id="MDZ5460052.1"/>
    </source>
</evidence>
<evidence type="ECO:0000256" key="1">
    <source>
        <dbReference type="SAM" id="MobiDB-lite"/>
    </source>
</evidence>
<dbReference type="SUPFAM" id="SSF55681">
    <property type="entry name" value="Class II aaRS and biotin synthetases"/>
    <property type="match status" value="1"/>
</dbReference>